<evidence type="ECO:0000313" key="3">
    <source>
        <dbReference type="Proteomes" id="UP001066276"/>
    </source>
</evidence>
<evidence type="ECO:0000313" key="2">
    <source>
        <dbReference type="EMBL" id="KAJ1192838.1"/>
    </source>
</evidence>
<dbReference type="AlphaFoldDB" id="A0AAV7UVB7"/>
<comment type="caution">
    <text evidence="2">The sequence shown here is derived from an EMBL/GenBank/DDBJ whole genome shotgun (WGS) entry which is preliminary data.</text>
</comment>
<organism evidence="2 3">
    <name type="scientific">Pleurodeles waltl</name>
    <name type="common">Iberian ribbed newt</name>
    <dbReference type="NCBI Taxonomy" id="8319"/>
    <lineage>
        <taxon>Eukaryota</taxon>
        <taxon>Metazoa</taxon>
        <taxon>Chordata</taxon>
        <taxon>Craniata</taxon>
        <taxon>Vertebrata</taxon>
        <taxon>Euteleostomi</taxon>
        <taxon>Amphibia</taxon>
        <taxon>Batrachia</taxon>
        <taxon>Caudata</taxon>
        <taxon>Salamandroidea</taxon>
        <taxon>Salamandridae</taxon>
        <taxon>Pleurodelinae</taxon>
        <taxon>Pleurodeles</taxon>
    </lineage>
</organism>
<gene>
    <name evidence="2" type="ORF">NDU88_002144</name>
</gene>
<evidence type="ECO:0000256" key="1">
    <source>
        <dbReference type="SAM" id="MobiDB-lite"/>
    </source>
</evidence>
<sequence>MRVASQAARMLGHAVTFLLAASRTAHTTFALLYRRTKAAVLHRKKQHCLHGTKGDKAGLKSLGGGKGKRNLLAQNRPSDCKKTGARIRGGQHLNRPAPHSTDDAALYLPQKTGMGERKACQAFAAGLSPGTEPKAMVLAYTEMWKFRKEQSTTEHKILTGLQVGQKKRFSAQGF</sequence>
<name>A0AAV7UVB7_PLEWA</name>
<reference evidence="2" key="1">
    <citation type="journal article" date="2022" name="bioRxiv">
        <title>Sequencing and chromosome-scale assembly of the giantPleurodeles waltlgenome.</title>
        <authorList>
            <person name="Brown T."/>
            <person name="Elewa A."/>
            <person name="Iarovenko S."/>
            <person name="Subramanian E."/>
            <person name="Araus A.J."/>
            <person name="Petzold A."/>
            <person name="Susuki M."/>
            <person name="Suzuki K.-i.T."/>
            <person name="Hayashi T."/>
            <person name="Toyoda A."/>
            <person name="Oliveira C."/>
            <person name="Osipova E."/>
            <person name="Leigh N.D."/>
            <person name="Simon A."/>
            <person name="Yun M.H."/>
        </authorList>
    </citation>
    <scope>NUCLEOTIDE SEQUENCE</scope>
    <source>
        <strain evidence="2">20211129_DDA</strain>
        <tissue evidence="2">Liver</tissue>
    </source>
</reference>
<proteinExistence type="predicted"/>
<protein>
    <submittedName>
        <fullName evidence="2">Uncharacterized protein</fullName>
    </submittedName>
</protein>
<dbReference type="EMBL" id="JANPWB010000004">
    <property type="protein sequence ID" value="KAJ1192838.1"/>
    <property type="molecule type" value="Genomic_DNA"/>
</dbReference>
<dbReference type="Proteomes" id="UP001066276">
    <property type="component" value="Chromosome 2_2"/>
</dbReference>
<accession>A0AAV7UVB7</accession>
<keyword evidence="3" id="KW-1185">Reference proteome</keyword>
<feature type="region of interest" description="Disordered" evidence="1">
    <location>
        <begin position="79"/>
        <end position="102"/>
    </location>
</feature>